<evidence type="ECO:0000256" key="1">
    <source>
        <dbReference type="SAM" id="MobiDB-lite"/>
    </source>
</evidence>
<feature type="region of interest" description="Disordered" evidence="1">
    <location>
        <begin position="1"/>
        <end position="52"/>
    </location>
</feature>
<comment type="caution">
    <text evidence="2">The sequence shown here is derived from an EMBL/GenBank/DDBJ whole genome shotgun (WGS) entry which is preliminary data.</text>
</comment>
<evidence type="ECO:0000313" key="3">
    <source>
        <dbReference type="Proteomes" id="UP000828390"/>
    </source>
</evidence>
<sequence>MKVSAEKSKIMVNSTTNTSASPSTASEQEVPLVVPPRTDSTSSLYKVSHPTV</sequence>
<evidence type="ECO:0000313" key="2">
    <source>
        <dbReference type="EMBL" id="KAH3816797.1"/>
    </source>
</evidence>
<organism evidence="2 3">
    <name type="scientific">Dreissena polymorpha</name>
    <name type="common">Zebra mussel</name>
    <name type="synonym">Mytilus polymorpha</name>
    <dbReference type="NCBI Taxonomy" id="45954"/>
    <lineage>
        <taxon>Eukaryota</taxon>
        <taxon>Metazoa</taxon>
        <taxon>Spiralia</taxon>
        <taxon>Lophotrochozoa</taxon>
        <taxon>Mollusca</taxon>
        <taxon>Bivalvia</taxon>
        <taxon>Autobranchia</taxon>
        <taxon>Heteroconchia</taxon>
        <taxon>Euheterodonta</taxon>
        <taxon>Imparidentia</taxon>
        <taxon>Neoheterodontei</taxon>
        <taxon>Myida</taxon>
        <taxon>Dreissenoidea</taxon>
        <taxon>Dreissenidae</taxon>
        <taxon>Dreissena</taxon>
    </lineage>
</organism>
<dbReference type="Proteomes" id="UP000828390">
    <property type="component" value="Unassembled WGS sequence"/>
</dbReference>
<dbReference type="AlphaFoldDB" id="A0A9D4GMW6"/>
<feature type="compositionally biased region" description="Polar residues" evidence="1">
    <location>
        <begin position="38"/>
        <end position="52"/>
    </location>
</feature>
<reference evidence="2" key="1">
    <citation type="journal article" date="2019" name="bioRxiv">
        <title>The Genome of the Zebra Mussel, Dreissena polymorpha: A Resource for Invasive Species Research.</title>
        <authorList>
            <person name="McCartney M.A."/>
            <person name="Auch B."/>
            <person name="Kono T."/>
            <person name="Mallez S."/>
            <person name="Zhang Y."/>
            <person name="Obille A."/>
            <person name="Becker A."/>
            <person name="Abrahante J.E."/>
            <person name="Garbe J."/>
            <person name="Badalamenti J.P."/>
            <person name="Herman A."/>
            <person name="Mangelson H."/>
            <person name="Liachko I."/>
            <person name="Sullivan S."/>
            <person name="Sone E.D."/>
            <person name="Koren S."/>
            <person name="Silverstein K.A.T."/>
            <person name="Beckman K.B."/>
            <person name="Gohl D.M."/>
        </authorList>
    </citation>
    <scope>NUCLEOTIDE SEQUENCE</scope>
    <source>
        <strain evidence="2">Duluth1</strain>
        <tissue evidence="2">Whole animal</tissue>
    </source>
</reference>
<dbReference type="EMBL" id="JAIWYP010000005">
    <property type="protein sequence ID" value="KAH3816797.1"/>
    <property type="molecule type" value="Genomic_DNA"/>
</dbReference>
<keyword evidence="3" id="KW-1185">Reference proteome</keyword>
<accession>A0A9D4GMW6</accession>
<reference evidence="2" key="2">
    <citation type="submission" date="2020-11" db="EMBL/GenBank/DDBJ databases">
        <authorList>
            <person name="McCartney M.A."/>
            <person name="Auch B."/>
            <person name="Kono T."/>
            <person name="Mallez S."/>
            <person name="Becker A."/>
            <person name="Gohl D.M."/>
            <person name="Silverstein K.A.T."/>
            <person name="Koren S."/>
            <person name="Bechman K.B."/>
            <person name="Herman A."/>
            <person name="Abrahante J.E."/>
            <person name="Garbe J."/>
        </authorList>
    </citation>
    <scope>NUCLEOTIDE SEQUENCE</scope>
    <source>
        <strain evidence="2">Duluth1</strain>
        <tissue evidence="2">Whole animal</tissue>
    </source>
</reference>
<protein>
    <submittedName>
        <fullName evidence="2">Uncharacterized protein</fullName>
    </submittedName>
</protein>
<name>A0A9D4GMW6_DREPO</name>
<feature type="compositionally biased region" description="Low complexity" evidence="1">
    <location>
        <begin position="13"/>
        <end position="26"/>
    </location>
</feature>
<proteinExistence type="predicted"/>
<gene>
    <name evidence="2" type="ORF">DPMN_118320</name>
</gene>